<comment type="subunit">
    <text evidence="4">Component of the mitochondrial ribosome large subunit (39S) which comprises a 16S rRNA and about 50 distinct proteins.</text>
</comment>
<evidence type="ECO:0000313" key="11">
    <source>
        <dbReference type="Proteomes" id="UP000492820"/>
    </source>
</evidence>
<dbReference type="AlphaFoldDB" id="A0A068WX33"/>
<dbReference type="InterPro" id="IPR000911">
    <property type="entry name" value="Ribosomal_uL11"/>
</dbReference>
<evidence type="ECO:0000256" key="4">
    <source>
        <dbReference type="ARBA" id="ARBA00038782"/>
    </source>
</evidence>
<dbReference type="Gene3D" id="3.30.1550.10">
    <property type="entry name" value="Ribosomal protein L11/L12, N-terminal domain"/>
    <property type="match status" value="1"/>
</dbReference>
<dbReference type="GO" id="GO:0070180">
    <property type="term" value="F:large ribosomal subunit rRNA binding"/>
    <property type="evidence" value="ECO:0007669"/>
    <property type="project" value="TreeGrafter"/>
</dbReference>
<dbReference type="InterPro" id="IPR006519">
    <property type="entry name" value="Ribosomal_uL11_bac-typ"/>
</dbReference>
<evidence type="ECO:0000313" key="12">
    <source>
        <dbReference type="WBParaSite" id="EgrG_000151100"/>
    </source>
</evidence>
<dbReference type="Pfam" id="PF03946">
    <property type="entry name" value="Ribosomal_L11_N"/>
    <property type="match status" value="1"/>
</dbReference>
<keyword evidence="3 7" id="KW-0687">Ribonucleoprotein</keyword>
<dbReference type="FunFam" id="1.10.10.250:FF:000003">
    <property type="entry name" value="Mitochondrial ribosomal protein L11"/>
    <property type="match status" value="1"/>
</dbReference>
<sequence>MTSRVTKLGKKVKAAVDSVRHPPFIKMYIPAQQAKPAPPLGPQLGKRNINIANFCKDFNERTKHIKPGVPIPCTIIVNPDRSYQLQISHPPSQFLLRMAAGTKKGAATPGTEVSGQLTLKHIYEIAVLKSEDAALRTTSLQAICASLIAEAHRMGIEVLSREEEAAVRKDPDSAASAYAEFLRRRDEEVAQRKKALEEKKQAKMMRVS</sequence>
<evidence type="ECO:0000256" key="5">
    <source>
        <dbReference type="ARBA" id="ARBA00040104"/>
    </source>
</evidence>
<dbReference type="GO" id="GO:0005762">
    <property type="term" value="C:mitochondrial large ribosomal subunit"/>
    <property type="evidence" value="ECO:0007669"/>
    <property type="project" value="TreeGrafter"/>
</dbReference>
<dbReference type="InterPro" id="IPR036769">
    <property type="entry name" value="Ribosomal_uL11_C_sf"/>
</dbReference>
<evidence type="ECO:0000313" key="10">
    <source>
        <dbReference type="EMBL" id="CDS24370.1"/>
    </source>
</evidence>
<dbReference type="PANTHER" id="PTHR11661:SF1">
    <property type="entry name" value="LARGE RIBOSOMAL SUBUNIT PROTEIN UL11M"/>
    <property type="match status" value="1"/>
</dbReference>
<dbReference type="GO" id="GO:0006412">
    <property type="term" value="P:translation"/>
    <property type="evidence" value="ECO:0007669"/>
    <property type="project" value="InterPro"/>
</dbReference>
<dbReference type="Proteomes" id="UP000492820">
    <property type="component" value="Unassembled WGS sequence"/>
</dbReference>
<feature type="domain" description="Large ribosomal subunit protein uL11 C-terminal" evidence="8">
    <location>
        <begin position="89"/>
        <end position="158"/>
    </location>
</feature>
<protein>
    <recommendedName>
        <fullName evidence="5">Large ribosomal subunit protein uL11m</fullName>
    </recommendedName>
    <alternativeName>
        <fullName evidence="6">39S ribosomal protein L11, mitochondrial</fullName>
    </alternativeName>
</protein>
<reference evidence="10 11" key="1">
    <citation type="journal article" date="2013" name="Nature">
        <title>The genomes of four tapeworm species reveal adaptations to parasitism.</title>
        <authorList>
            <person name="Tsai I.J."/>
            <person name="Zarowiecki M."/>
            <person name="Holroyd N."/>
            <person name="Garciarrubio A."/>
            <person name="Sanchez-Flores A."/>
            <person name="Brooks K.L."/>
            <person name="Tracey A."/>
            <person name="Bobes R.J."/>
            <person name="Fragoso G."/>
            <person name="Sciutto E."/>
            <person name="Aslett M."/>
            <person name="Beasley H."/>
            <person name="Bennett H.M."/>
            <person name="Cai J."/>
            <person name="Camicia F."/>
            <person name="Clark R."/>
            <person name="Cucher M."/>
            <person name="De Silva N."/>
            <person name="Day T.A."/>
            <person name="Deplazes P."/>
            <person name="Estrada K."/>
            <person name="Fernandez C."/>
            <person name="Holland P.W."/>
            <person name="Hou J."/>
            <person name="Hu S."/>
            <person name="Huckvale T."/>
            <person name="Hung S.S."/>
            <person name="Kamenetzky L."/>
            <person name="Keane J.A."/>
            <person name="Kiss F."/>
            <person name="Koziol U."/>
            <person name="Lambert O."/>
            <person name="Liu K."/>
            <person name="Luo X."/>
            <person name="Luo Y."/>
            <person name="Macchiaroli N."/>
            <person name="Nichol S."/>
            <person name="Paps J."/>
            <person name="Parkinson J."/>
            <person name="Pouchkina-Stantcheva N."/>
            <person name="Riddiford N."/>
            <person name="Rosenzvit M."/>
            <person name="Salinas G."/>
            <person name="Wasmuth J.D."/>
            <person name="Zamanian M."/>
            <person name="Zheng Y."/>
            <person name="Cai X."/>
            <person name="Soberon X."/>
            <person name="Olson P.D."/>
            <person name="Laclette J.P."/>
            <person name="Brehm K."/>
            <person name="Berriman M."/>
            <person name="Garciarrubio A."/>
            <person name="Bobes R.J."/>
            <person name="Fragoso G."/>
            <person name="Sanchez-Flores A."/>
            <person name="Estrada K."/>
            <person name="Cevallos M.A."/>
            <person name="Morett E."/>
            <person name="Gonzalez V."/>
            <person name="Portillo T."/>
            <person name="Ochoa-Leyva A."/>
            <person name="Jose M.V."/>
            <person name="Sciutto E."/>
            <person name="Landa A."/>
            <person name="Jimenez L."/>
            <person name="Valdes V."/>
            <person name="Carrero J.C."/>
            <person name="Larralde C."/>
            <person name="Morales-Montor J."/>
            <person name="Limon-Lason J."/>
            <person name="Soberon X."/>
            <person name="Laclette J.P."/>
        </authorList>
    </citation>
    <scope>NUCLEOTIDE SEQUENCE [LARGE SCALE GENOMIC DNA]</scope>
</reference>
<evidence type="ECO:0000256" key="2">
    <source>
        <dbReference type="ARBA" id="ARBA00022980"/>
    </source>
</evidence>
<dbReference type="PANTHER" id="PTHR11661">
    <property type="entry name" value="60S RIBOSOMAL PROTEIN L12"/>
    <property type="match status" value="1"/>
</dbReference>
<dbReference type="Pfam" id="PF00298">
    <property type="entry name" value="Ribosomal_L11"/>
    <property type="match status" value="1"/>
</dbReference>
<evidence type="ECO:0000259" key="8">
    <source>
        <dbReference type="Pfam" id="PF00298"/>
    </source>
</evidence>
<reference evidence="10" key="2">
    <citation type="submission" date="2014-06" db="EMBL/GenBank/DDBJ databases">
        <authorList>
            <person name="Aslett M."/>
        </authorList>
    </citation>
    <scope>NUCLEOTIDE SEQUENCE</scope>
</reference>
<organism evidence="10">
    <name type="scientific">Echinococcus granulosus</name>
    <name type="common">Hydatid tapeworm</name>
    <dbReference type="NCBI Taxonomy" id="6210"/>
    <lineage>
        <taxon>Eukaryota</taxon>
        <taxon>Metazoa</taxon>
        <taxon>Spiralia</taxon>
        <taxon>Lophotrochozoa</taxon>
        <taxon>Platyhelminthes</taxon>
        <taxon>Cestoda</taxon>
        <taxon>Eucestoda</taxon>
        <taxon>Cyclophyllidea</taxon>
        <taxon>Taeniidae</taxon>
        <taxon>Echinococcus</taxon>
        <taxon>Echinococcus granulosus group</taxon>
    </lineage>
</organism>
<dbReference type="NCBIfam" id="TIGR01632">
    <property type="entry name" value="L11_bact"/>
    <property type="match status" value="1"/>
</dbReference>
<dbReference type="CDD" id="cd00349">
    <property type="entry name" value="Ribosomal_L11"/>
    <property type="match status" value="1"/>
</dbReference>
<dbReference type="InterPro" id="IPR020784">
    <property type="entry name" value="Ribosomal_uL11_N"/>
</dbReference>
<dbReference type="SMART" id="SM00649">
    <property type="entry name" value="RL11"/>
    <property type="match status" value="1"/>
</dbReference>
<dbReference type="OrthoDB" id="1091498at2759"/>
<gene>
    <name evidence="10" type="ORF">EgrG_000151100</name>
</gene>
<dbReference type="HAMAP" id="MF_00736">
    <property type="entry name" value="Ribosomal_uL11"/>
    <property type="match status" value="1"/>
</dbReference>
<reference evidence="12" key="3">
    <citation type="submission" date="2020-10" db="UniProtKB">
        <authorList>
            <consortium name="WormBaseParasite"/>
        </authorList>
    </citation>
    <scope>IDENTIFICATION</scope>
</reference>
<evidence type="ECO:0000256" key="7">
    <source>
        <dbReference type="RuleBase" id="RU003978"/>
    </source>
</evidence>
<proteinExistence type="inferred from homology"/>
<dbReference type="InterPro" id="IPR036796">
    <property type="entry name" value="Ribosomal_uL11_N_sf"/>
</dbReference>
<comment type="similarity">
    <text evidence="1 7">Belongs to the universal ribosomal protein uL11 family.</text>
</comment>
<evidence type="ECO:0000256" key="3">
    <source>
        <dbReference type="ARBA" id="ARBA00023274"/>
    </source>
</evidence>
<name>A0A068WX33_ECHGR</name>
<dbReference type="SUPFAM" id="SSF46906">
    <property type="entry name" value="Ribosomal protein L11, C-terminal domain"/>
    <property type="match status" value="1"/>
</dbReference>
<dbReference type="InterPro" id="IPR020783">
    <property type="entry name" value="Ribosomal_uL11_C"/>
</dbReference>
<dbReference type="Gene3D" id="1.10.10.250">
    <property type="entry name" value="Ribosomal protein L11, C-terminal domain"/>
    <property type="match status" value="1"/>
</dbReference>
<dbReference type="SUPFAM" id="SSF54747">
    <property type="entry name" value="Ribosomal L11/L12e N-terminal domain"/>
    <property type="match status" value="1"/>
</dbReference>
<evidence type="ECO:0000259" key="9">
    <source>
        <dbReference type="Pfam" id="PF03946"/>
    </source>
</evidence>
<dbReference type="GO" id="GO:0003735">
    <property type="term" value="F:structural constituent of ribosome"/>
    <property type="evidence" value="ECO:0007669"/>
    <property type="project" value="InterPro"/>
</dbReference>
<dbReference type="EMBL" id="LK028603">
    <property type="protein sequence ID" value="CDS24370.1"/>
    <property type="molecule type" value="Genomic_DNA"/>
</dbReference>
<feature type="domain" description="Large ribosomal subunit protein uL11 N-terminal" evidence="9">
    <location>
        <begin position="25"/>
        <end position="83"/>
    </location>
</feature>
<accession>A0A068WX33</accession>
<keyword evidence="2 7" id="KW-0689">Ribosomal protein</keyword>
<evidence type="ECO:0000256" key="1">
    <source>
        <dbReference type="ARBA" id="ARBA00010537"/>
    </source>
</evidence>
<dbReference type="WBParaSite" id="EgrG_000151100">
    <property type="protein sequence ID" value="EgrG_000151100"/>
    <property type="gene ID" value="EgrG_000151100"/>
</dbReference>
<evidence type="ECO:0000256" key="6">
    <source>
        <dbReference type="ARBA" id="ARBA00041455"/>
    </source>
</evidence>